<dbReference type="SMART" id="SM00369">
    <property type="entry name" value="LRR_TYP"/>
    <property type="match status" value="8"/>
</dbReference>
<dbReference type="PANTHER" id="PTHR48051">
    <property type="match status" value="1"/>
</dbReference>
<evidence type="ECO:0000313" key="7">
    <source>
        <dbReference type="Proteomes" id="UP000029725"/>
    </source>
</evidence>
<dbReference type="Gene3D" id="3.80.10.10">
    <property type="entry name" value="Ribonuclease Inhibitor"/>
    <property type="match status" value="3"/>
</dbReference>
<evidence type="ECO:0000256" key="3">
    <source>
        <dbReference type="ARBA" id="ARBA00022737"/>
    </source>
</evidence>
<evidence type="ECO:0000256" key="2">
    <source>
        <dbReference type="ARBA" id="ARBA00022723"/>
    </source>
</evidence>
<dbReference type="HOGENOM" id="CLU_340120_0_0_1"/>
<dbReference type="InterPro" id="IPR032675">
    <property type="entry name" value="LRR_dom_sf"/>
</dbReference>
<dbReference type="SMART" id="SM00364">
    <property type="entry name" value="LRR_BAC"/>
    <property type="match status" value="8"/>
</dbReference>
<sequence length="835" mass="92142">MDKRPIYVPFPQGGNLSSSSSSTYNPNGIPDQSERKSNKRSVTKSIIGGFGKLFSRRPSASLQPFYSSPTLAYNQCDAIVTSGNANSEVTNGSESEDLDDYKVKANIDAILKQHSDYIANQFKDFFSAKKDSINSGLPLSNSSFVKERAFSYPWLPPESWAVAHLEDKSSKKSYSSRVLDPDHLGLIKGQLKYEYLGSYDFSPKIVSSSEISLPLCTETQIEPQKASYSPGADSMQRSAAMLSKKINLLNLSSEFSPSALAEPAVFAPANPVWWIRVWKSLRRGSLPCQSSSFSSIGSKDLLSFSTIPFGFVTVSCALEVTTKELLSIASSKFSNSFLPVTSSMSSSASGELYVVHRGVARILHSNDKPIMLQKKWFEQLGYSDLAKLPNLGLQDHSYVCQFIYFDSGDASNCLSLISNENHLNDSSVFPTDYQLTQSHAILPARNLLVLPVKLFQLVSSIEILDISRNPMISIPTDFIQSCSRLKTIVLTSCELDMVPRSIPFCSTLTTLILRDNLLNEDSLDCLCLLKNLETLDLTANHLSYLPLSLVTLTKLKSLNLSSNGITTLPSVLFHLKSLEFLDLSFNFITSLQEEICHLENLTVLILAYNRIRTLEPQFSNLAKLDRIDIRGNNISDINMLLSSGSLSSINAQYNSISKFQLVSQGSCISVLNLDNNSLSSIEVPSPICGNFFCFHTLTELMICSSKLVSLPEALFTCCPNIVKLRLDNNQLKELPCTFGNISSTLVSLSISNNKLTSLPNSICLFKKLISLDLHENNLSSLPMALLSCRQLLILNISSNLLSSLPSLSFHSADAIDPDCYPRLQLLNVRYGFVTC</sequence>
<dbReference type="SMART" id="SM00365">
    <property type="entry name" value="LRR_SD22"/>
    <property type="match status" value="5"/>
</dbReference>
<keyword evidence="2" id="KW-0479">Metal-binding</keyword>
<dbReference type="GO" id="GO:0046872">
    <property type="term" value="F:metal ion binding"/>
    <property type="evidence" value="ECO:0007669"/>
    <property type="project" value="UniProtKB-KW"/>
</dbReference>
<dbReference type="GO" id="GO:0005737">
    <property type="term" value="C:cytoplasm"/>
    <property type="evidence" value="ECO:0007669"/>
    <property type="project" value="TreeGrafter"/>
</dbReference>
<evidence type="ECO:0000259" key="5">
    <source>
        <dbReference type="Pfam" id="PF23010"/>
    </source>
</evidence>
<dbReference type="OrthoDB" id="660555at2759"/>
<protein>
    <recommendedName>
        <fullName evidence="5">PHLPP-like RA domain-containing protein</fullName>
    </recommendedName>
</protein>
<evidence type="ECO:0000256" key="1">
    <source>
        <dbReference type="ARBA" id="ARBA00022614"/>
    </source>
</evidence>
<feature type="region of interest" description="Disordered" evidence="4">
    <location>
        <begin position="1"/>
        <end position="42"/>
    </location>
</feature>
<dbReference type="Pfam" id="PF13855">
    <property type="entry name" value="LRR_8"/>
    <property type="match status" value="1"/>
</dbReference>
<dbReference type="PROSITE" id="PS51450">
    <property type="entry name" value="LRR"/>
    <property type="match status" value="5"/>
</dbReference>
<dbReference type="RefSeq" id="XP_013239422.1">
    <property type="nucleotide sequence ID" value="XM_013383968.1"/>
</dbReference>
<feature type="domain" description="PHLPP-like RA" evidence="5">
    <location>
        <begin position="313"/>
        <end position="404"/>
    </location>
</feature>
<reference evidence="6 7" key="1">
    <citation type="submission" date="2014-04" db="EMBL/GenBank/DDBJ databases">
        <title>A new species of microsporidia sheds light on the evolution of extreme parasitism.</title>
        <authorList>
            <person name="Haag K.L."/>
            <person name="James T.Y."/>
            <person name="Larsson R."/>
            <person name="Schaer T.M."/>
            <person name="Refardt D."/>
            <person name="Pombert J.-F."/>
            <person name="Ebert D."/>
        </authorList>
    </citation>
    <scope>NUCLEOTIDE SEQUENCE [LARGE SCALE GENOMIC DNA]</scope>
    <source>
        <strain evidence="6 7">UGP3</strain>
        <tissue evidence="6">Spores</tissue>
    </source>
</reference>
<dbReference type="EMBL" id="JMKJ01000022">
    <property type="protein sequence ID" value="KGG52995.1"/>
    <property type="molecule type" value="Genomic_DNA"/>
</dbReference>
<name>A0A098VVP8_9MICR</name>
<dbReference type="SUPFAM" id="SSF52058">
    <property type="entry name" value="L domain-like"/>
    <property type="match status" value="2"/>
</dbReference>
<evidence type="ECO:0000256" key="4">
    <source>
        <dbReference type="SAM" id="MobiDB-lite"/>
    </source>
</evidence>
<dbReference type="GeneID" id="25258151"/>
<proteinExistence type="predicted"/>
<dbReference type="PANTHER" id="PTHR48051:SF1">
    <property type="entry name" value="RAS SUPPRESSOR PROTEIN 1"/>
    <property type="match status" value="1"/>
</dbReference>
<dbReference type="VEuPathDB" id="MicrosporidiaDB:DI09_11p400"/>
<keyword evidence="1" id="KW-0433">Leucine-rich repeat</keyword>
<dbReference type="Proteomes" id="UP000029725">
    <property type="component" value="Unassembled WGS sequence"/>
</dbReference>
<dbReference type="InterPro" id="IPR050216">
    <property type="entry name" value="LRR_domain-containing"/>
</dbReference>
<dbReference type="Pfam" id="PF23010">
    <property type="entry name" value="RA_3"/>
    <property type="match status" value="1"/>
</dbReference>
<comment type="caution">
    <text evidence="6">The sequence shown here is derived from an EMBL/GenBank/DDBJ whole genome shotgun (WGS) entry which is preliminary data.</text>
</comment>
<dbReference type="InterPro" id="IPR055071">
    <property type="entry name" value="RA_PHLPP-like"/>
</dbReference>
<dbReference type="InterPro" id="IPR003591">
    <property type="entry name" value="Leu-rich_rpt_typical-subtyp"/>
</dbReference>
<dbReference type="AlphaFoldDB" id="A0A098VVP8"/>
<keyword evidence="3" id="KW-0677">Repeat</keyword>
<evidence type="ECO:0000313" key="6">
    <source>
        <dbReference type="EMBL" id="KGG52995.1"/>
    </source>
</evidence>
<keyword evidence="7" id="KW-1185">Reference proteome</keyword>
<organism evidence="6 7">
    <name type="scientific">Mitosporidium daphniae</name>
    <dbReference type="NCBI Taxonomy" id="1485682"/>
    <lineage>
        <taxon>Eukaryota</taxon>
        <taxon>Fungi</taxon>
        <taxon>Fungi incertae sedis</taxon>
        <taxon>Microsporidia</taxon>
        <taxon>Mitosporidium</taxon>
    </lineage>
</organism>
<dbReference type="InterPro" id="IPR001611">
    <property type="entry name" value="Leu-rich_rpt"/>
</dbReference>
<dbReference type="Pfam" id="PF00560">
    <property type="entry name" value="LRR_1"/>
    <property type="match status" value="1"/>
</dbReference>
<gene>
    <name evidence="6" type="ORF">DI09_11p400</name>
</gene>
<accession>A0A098VVP8</accession>